<dbReference type="SUPFAM" id="SSF53613">
    <property type="entry name" value="Ribokinase-like"/>
    <property type="match status" value="1"/>
</dbReference>
<gene>
    <name evidence="3" type="primary">LOC101849525</name>
</gene>
<evidence type="ECO:0000259" key="1">
    <source>
        <dbReference type="Pfam" id="PF00294"/>
    </source>
</evidence>
<name>A0ABM0JFC8_APLCA</name>
<dbReference type="Proteomes" id="UP000694888">
    <property type="component" value="Unplaced"/>
</dbReference>
<dbReference type="InterPro" id="IPR034093">
    <property type="entry name" value="KHK"/>
</dbReference>
<dbReference type="InterPro" id="IPR011611">
    <property type="entry name" value="PfkB_dom"/>
</dbReference>
<dbReference type="Gene3D" id="3.40.1190.20">
    <property type="match status" value="1"/>
</dbReference>
<proteinExistence type="predicted"/>
<keyword evidence="2" id="KW-1185">Reference proteome</keyword>
<dbReference type="InterPro" id="IPR052562">
    <property type="entry name" value="Ketohexokinase-related"/>
</dbReference>
<dbReference type="PANTHER" id="PTHR42774:SF3">
    <property type="entry name" value="KETOHEXOKINASE"/>
    <property type="match status" value="1"/>
</dbReference>
<organism evidence="2 3">
    <name type="scientific">Aplysia californica</name>
    <name type="common">California sea hare</name>
    <dbReference type="NCBI Taxonomy" id="6500"/>
    <lineage>
        <taxon>Eukaryota</taxon>
        <taxon>Metazoa</taxon>
        <taxon>Spiralia</taxon>
        <taxon>Lophotrochozoa</taxon>
        <taxon>Mollusca</taxon>
        <taxon>Gastropoda</taxon>
        <taxon>Heterobranchia</taxon>
        <taxon>Euthyneura</taxon>
        <taxon>Tectipleura</taxon>
        <taxon>Aplysiida</taxon>
        <taxon>Aplysioidea</taxon>
        <taxon>Aplysiidae</taxon>
        <taxon>Aplysia</taxon>
    </lineage>
</organism>
<dbReference type="InterPro" id="IPR029056">
    <property type="entry name" value="Ribokinase-like"/>
</dbReference>
<dbReference type="Pfam" id="PF00294">
    <property type="entry name" value="PfkB"/>
    <property type="match status" value="1"/>
</dbReference>
<feature type="domain" description="Carbohydrate kinase PfkB" evidence="1">
    <location>
        <begin position="12"/>
        <end position="309"/>
    </location>
</feature>
<evidence type="ECO:0000313" key="3">
    <source>
        <dbReference type="RefSeq" id="XP_005092414.1"/>
    </source>
</evidence>
<dbReference type="RefSeq" id="XP_005092414.1">
    <property type="nucleotide sequence ID" value="XM_005092357.3"/>
</dbReference>
<protein>
    <submittedName>
        <fullName evidence="3">Ketohexokinase</fullName>
    </submittedName>
</protein>
<evidence type="ECO:0000313" key="2">
    <source>
        <dbReference type="Proteomes" id="UP000694888"/>
    </source>
</evidence>
<sequence>MEGNHGIEPDQQVLFVGLVCVDILNHMEKYPIEDQAHRCLDCVWQRGGNASNSSTVISLLGGSVEFFGTLSDSKERSFIEEDFKKYKVEFERCVVVPNTLCPISVVILNKETSSRTVLHTNKNLPELKLSHLQDKIDLCSGLVGWIHFEGRDNAEEMAKMLKYIDQQNEQLISSSSSRKRIITSLEAEKLRLAPRLVEFDMWRLPDVMFVSKDFARTLGYTDMESAAQGLYERLKPGAVLICAWGEQGAAAMSAQSGLVTSAAFPPDGIVDTCGAGDTFNAATIHALSKGKDVKDSITFGCKVAGFKCGIQGYENIKDFRNTL</sequence>
<dbReference type="CDD" id="cd01939">
    <property type="entry name" value="Ketohexokinase"/>
    <property type="match status" value="1"/>
</dbReference>
<dbReference type="GeneID" id="101849525"/>
<reference evidence="3" key="1">
    <citation type="submission" date="2025-08" db="UniProtKB">
        <authorList>
            <consortium name="RefSeq"/>
        </authorList>
    </citation>
    <scope>IDENTIFICATION</scope>
</reference>
<accession>A0ABM0JFC8</accession>
<dbReference type="PANTHER" id="PTHR42774">
    <property type="entry name" value="PHOSPHOTRANSFERASE SYSTEM TRANSPORT PROTEIN"/>
    <property type="match status" value="1"/>
</dbReference>